<dbReference type="Proteomes" id="UP000192678">
    <property type="component" value="Unassembled WGS sequence"/>
</dbReference>
<dbReference type="InterPro" id="IPR001387">
    <property type="entry name" value="Cro/C1-type_HTH"/>
</dbReference>
<evidence type="ECO:0000313" key="1">
    <source>
        <dbReference type="EMBL" id="SMD01356.1"/>
    </source>
</evidence>
<dbReference type="OrthoDB" id="674942at2"/>
<accession>A0A1W2DWE6</accession>
<dbReference type="InterPro" id="IPR010982">
    <property type="entry name" value="Lambda_DNA-bd_dom_sf"/>
</dbReference>
<keyword evidence="2" id="KW-1185">Reference proteome</keyword>
<dbReference type="GO" id="GO:0003677">
    <property type="term" value="F:DNA binding"/>
    <property type="evidence" value="ECO:0007669"/>
    <property type="project" value="InterPro"/>
</dbReference>
<reference evidence="1 2" key="1">
    <citation type="submission" date="2017-04" db="EMBL/GenBank/DDBJ databases">
        <authorList>
            <person name="Afonso C.L."/>
            <person name="Miller P.J."/>
            <person name="Scott M.A."/>
            <person name="Spackman E."/>
            <person name="Goraichik I."/>
            <person name="Dimitrov K.M."/>
            <person name="Suarez D.L."/>
            <person name="Swayne D.E."/>
        </authorList>
    </citation>
    <scope>NUCLEOTIDE SEQUENCE [LARGE SCALE GENOMIC DNA]</scope>
    <source>
        <strain evidence="1 2">DSM 19625</strain>
    </source>
</reference>
<dbReference type="Gene3D" id="1.10.260.40">
    <property type="entry name" value="lambda repressor-like DNA-binding domains"/>
    <property type="match status" value="1"/>
</dbReference>
<dbReference type="STRING" id="475255.SAMN04488101_108167"/>
<proteinExistence type="predicted"/>
<dbReference type="AlphaFoldDB" id="A0A1W2DWE6"/>
<evidence type="ECO:0000313" key="2">
    <source>
        <dbReference type="Proteomes" id="UP000192678"/>
    </source>
</evidence>
<dbReference type="SUPFAM" id="SSF47413">
    <property type="entry name" value="lambda repressor-like DNA-binding domains"/>
    <property type="match status" value="1"/>
</dbReference>
<dbReference type="CDD" id="cd00093">
    <property type="entry name" value="HTH_XRE"/>
    <property type="match status" value="1"/>
</dbReference>
<name>A0A1W2DWE6_9SPHI</name>
<protein>
    <submittedName>
        <fullName evidence="1">Uncharacterized protein</fullName>
    </submittedName>
</protein>
<gene>
    <name evidence="1" type="ORF">SAMN04488101_108167</name>
</gene>
<dbReference type="EMBL" id="FWYB01000008">
    <property type="protein sequence ID" value="SMD01356.1"/>
    <property type="molecule type" value="Genomic_DNA"/>
</dbReference>
<dbReference type="RefSeq" id="WP_084290262.1">
    <property type="nucleotide sequence ID" value="NZ_FWYB01000008.1"/>
</dbReference>
<organism evidence="1 2">
    <name type="scientific">Pedobacter nyackensis</name>
    <dbReference type="NCBI Taxonomy" id="475255"/>
    <lineage>
        <taxon>Bacteria</taxon>
        <taxon>Pseudomonadati</taxon>
        <taxon>Bacteroidota</taxon>
        <taxon>Sphingobacteriia</taxon>
        <taxon>Sphingobacteriales</taxon>
        <taxon>Sphingobacteriaceae</taxon>
        <taxon>Pedobacter</taxon>
    </lineage>
</organism>
<sequence>MENRPKKKVTKSDNPRVIKLQQAIGNSLKILRKGMGYTNYESFANAVELNRSQYGKYEAGRTNMRIGALLETAFKFGLNEEDIFNKEFLTLGSVELNPLSEKSHAYLIKQVRHEVELLVGTKDANKFDDNDIERMYLILTSGLDQVSKNQILKKIKLKSTTPNFETLLDFLISSKWTVMTHPTTPNRPDQKYYTTKAGKLVLSLGQK</sequence>